<organism evidence="1 2">
    <name type="scientific">Boeremia exigua</name>
    <dbReference type="NCBI Taxonomy" id="749465"/>
    <lineage>
        <taxon>Eukaryota</taxon>
        <taxon>Fungi</taxon>
        <taxon>Dikarya</taxon>
        <taxon>Ascomycota</taxon>
        <taxon>Pezizomycotina</taxon>
        <taxon>Dothideomycetes</taxon>
        <taxon>Pleosporomycetidae</taxon>
        <taxon>Pleosporales</taxon>
        <taxon>Pleosporineae</taxon>
        <taxon>Didymellaceae</taxon>
        <taxon>Boeremia</taxon>
    </lineage>
</organism>
<evidence type="ECO:0000313" key="1">
    <source>
        <dbReference type="EMBL" id="KAJ8116687.1"/>
    </source>
</evidence>
<evidence type="ECO:0000313" key="2">
    <source>
        <dbReference type="Proteomes" id="UP001153331"/>
    </source>
</evidence>
<dbReference type="EMBL" id="JAPHNI010000083">
    <property type="protein sequence ID" value="KAJ8116687.1"/>
    <property type="molecule type" value="Genomic_DNA"/>
</dbReference>
<reference evidence="1" key="1">
    <citation type="submission" date="2022-11" db="EMBL/GenBank/DDBJ databases">
        <title>Genome Sequence of Boeremia exigua.</title>
        <authorList>
            <person name="Buettner E."/>
        </authorList>
    </citation>
    <scope>NUCLEOTIDE SEQUENCE</scope>
    <source>
        <strain evidence="1">CU02</strain>
    </source>
</reference>
<keyword evidence="2" id="KW-1185">Reference proteome</keyword>
<name>A0ACC2INJ4_9PLEO</name>
<protein>
    <submittedName>
        <fullName evidence="1">Uncharacterized protein</fullName>
    </submittedName>
</protein>
<dbReference type="Proteomes" id="UP001153331">
    <property type="component" value="Unassembled WGS sequence"/>
</dbReference>
<accession>A0ACC2INJ4</accession>
<gene>
    <name evidence="1" type="ORF">OPT61_g1944</name>
</gene>
<proteinExistence type="predicted"/>
<comment type="caution">
    <text evidence="1">The sequence shown here is derived from an EMBL/GenBank/DDBJ whole genome shotgun (WGS) entry which is preliminary data.</text>
</comment>
<sequence length="256" mass="28381">MCTVHGINNSPRCFSVGSTLLPDANDVAVLKREIIQTAAQSAGMGHYMLAYDEASTSMQICLPASQTHWSIADYLVNEANFLGALFAGYVAHHILVHDSNSAADEDLLRQGEWFDSSEQAPAFVDSSDGVKRVKGSSLWHSPRNNTHGGSIKYTPIAREHLGWREFFIVKPVKSTVTGPDAVSAPGLWVEFSSPRRVRHRRRWCQCRPSRLLPLYPGLLVVIELVQDVSRTNAKLAALGTLSRFLRSSENHDTRIQ</sequence>